<gene>
    <name evidence="1" type="ORF">BDN72DRAFT_84417</name>
</gene>
<proteinExistence type="predicted"/>
<sequence>MRGGCRCRGSPPSLLLFSCILAFVLDLVSFGSYRIGLVYPPFLLPTTTAVSVATTHSTTHTLSLINLAPVFLLFLYRFYRLTTSLISFLPPYIYLISLMIWNGWLPTPQQHPPSSYLHRIFGTSTFLPSFFFLRLCFYSAPSPHFF</sequence>
<protein>
    <submittedName>
        <fullName evidence="1">Uncharacterized protein</fullName>
    </submittedName>
</protein>
<evidence type="ECO:0000313" key="2">
    <source>
        <dbReference type="Proteomes" id="UP000308600"/>
    </source>
</evidence>
<reference evidence="1 2" key="1">
    <citation type="journal article" date="2019" name="Nat. Ecol. Evol.">
        <title>Megaphylogeny resolves global patterns of mushroom evolution.</title>
        <authorList>
            <person name="Varga T."/>
            <person name="Krizsan K."/>
            <person name="Foldi C."/>
            <person name="Dima B."/>
            <person name="Sanchez-Garcia M."/>
            <person name="Sanchez-Ramirez S."/>
            <person name="Szollosi G.J."/>
            <person name="Szarkandi J.G."/>
            <person name="Papp V."/>
            <person name="Albert L."/>
            <person name="Andreopoulos W."/>
            <person name="Angelini C."/>
            <person name="Antonin V."/>
            <person name="Barry K.W."/>
            <person name="Bougher N.L."/>
            <person name="Buchanan P."/>
            <person name="Buyck B."/>
            <person name="Bense V."/>
            <person name="Catcheside P."/>
            <person name="Chovatia M."/>
            <person name="Cooper J."/>
            <person name="Damon W."/>
            <person name="Desjardin D."/>
            <person name="Finy P."/>
            <person name="Geml J."/>
            <person name="Haridas S."/>
            <person name="Hughes K."/>
            <person name="Justo A."/>
            <person name="Karasinski D."/>
            <person name="Kautmanova I."/>
            <person name="Kiss B."/>
            <person name="Kocsube S."/>
            <person name="Kotiranta H."/>
            <person name="LaButti K.M."/>
            <person name="Lechner B.E."/>
            <person name="Liimatainen K."/>
            <person name="Lipzen A."/>
            <person name="Lukacs Z."/>
            <person name="Mihaltcheva S."/>
            <person name="Morgado L.N."/>
            <person name="Niskanen T."/>
            <person name="Noordeloos M.E."/>
            <person name="Ohm R.A."/>
            <person name="Ortiz-Santana B."/>
            <person name="Ovrebo C."/>
            <person name="Racz N."/>
            <person name="Riley R."/>
            <person name="Savchenko A."/>
            <person name="Shiryaev A."/>
            <person name="Soop K."/>
            <person name="Spirin V."/>
            <person name="Szebenyi C."/>
            <person name="Tomsovsky M."/>
            <person name="Tulloss R.E."/>
            <person name="Uehling J."/>
            <person name="Grigoriev I.V."/>
            <person name="Vagvolgyi C."/>
            <person name="Papp T."/>
            <person name="Martin F.M."/>
            <person name="Miettinen O."/>
            <person name="Hibbett D.S."/>
            <person name="Nagy L.G."/>
        </authorList>
    </citation>
    <scope>NUCLEOTIDE SEQUENCE [LARGE SCALE GENOMIC DNA]</scope>
    <source>
        <strain evidence="1 2">NL-1719</strain>
    </source>
</reference>
<keyword evidence="2" id="KW-1185">Reference proteome</keyword>
<name>A0ACD3APW7_9AGAR</name>
<accession>A0ACD3APW7</accession>
<evidence type="ECO:0000313" key="1">
    <source>
        <dbReference type="EMBL" id="TFK67755.1"/>
    </source>
</evidence>
<organism evidence="1 2">
    <name type="scientific">Pluteus cervinus</name>
    <dbReference type="NCBI Taxonomy" id="181527"/>
    <lineage>
        <taxon>Eukaryota</taxon>
        <taxon>Fungi</taxon>
        <taxon>Dikarya</taxon>
        <taxon>Basidiomycota</taxon>
        <taxon>Agaricomycotina</taxon>
        <taxon>Agaricomycetes</taxon>
        <taxon>Agaricomycetidae</taxon>
        <taxon>Agaricales</taxon>
        <taxon>Pluteineae</taxon>
        <taxon>Pluteaceae</taxon>
        <taxon>Pluteus</taxon>
    </lineage>
</organism>
<dbReference type="EMBL" id="ML208368">
    <property type="protein sequence ID" value="TFK67755.1"/>
    <property type="molecule type" value="Genomic_DNA"/>
</dbReference>
<dbReference type="Proteomes" id="UP000308600">
    <property type="component" value="Unassembled WGS sequence"/>
</dbReference>